<feature type="region of interest" description="Disordered" evidence="1">
    <location>
        <begin position="308"/>
        <end position="364"/>
    </location>
</feature>
<accession>A0A2A8CUM8</accession>
<dbReference type="PANTHER" id="PTHR43685:SF2">
    <property type="entry name" value="GLYCOSYLTRANSFERASE 2-LIKE DOMAIN-CONTAINING PROTEIN"/>
    <property type="match status" value="1"/>
</dbReference>
<dbReference type="PANTHER" id="PTHR43685">
    <property type="entry name" value="GLYCOSYLTRANSFERASE"/>
    <property type="match status" value="1"/>
</dbReference>
<sequence>MQRHIPMNNDRLPHVSIGLPVFNGGAFIESAIESVLNQTFDDFELIISDNASTDDTESICRRYSRQNARIIYIRNDQNTGAASNFNQTLWRAKGKYFKWIAHDDVIEPTYLERCVEVLDTTPNAIICTSHTVEVNDDGQTEMHRLPSLLSHSRPHTRLYGHLCIAKHRCYQVFGLMRRRVLADAGGIPGYVESDQVLLAKLNLAGRTEIIDAPLFRARDHANRSIYIPIQERAPWFNPDLSQRRVSPKWRLFGEYIKAVVQAGYPQQETARCLLVVGIWATLRYPTLKREFLSLWSHYFGREMIDRVRQPKQRSAQEPERGSNSDSRREPLNIHASDGGSLSHLQTVMTAHRANDERSKQPSSD</sequence>
<reference evidence="3 4" key="1">
    <citation type="submission" date="2017-10" db="EMBL/GenBank/DDBJ databases">
        <title>Draft genome of Longibacter Salinarum.</title>
        <authorList>
            <person name="Goh K.M."/>
            <person name="Shamsir M.S."/>
            <person name="Lim S.W."/>
        </authorList>
    </citation>
    <scope>NUCLEOTIDE SEQUENCE [LARGE SCALE GENOMIC DNA]</scope>
    <source>
        <strain evidence="3 4">KCTC 52045</strain>
    </source>
</reference>
<dbReference type="Gene3D" id="3.90.550.10">
    <property type="entry name" value="Spore Coat Polysaccharide Biosynthesis Protein SpsA, Chain A"/>
    <property type="match status" value="1"/>
</dbReference>
<evidence type="ECO:0000259" key="2">
    <source>
        <dbReference type="Pfam" id="PF00535"/>
    </source>
</evidence>
<dbReference type="EMBL" id="PDEQ01000008">
    <property type="protein sequence ID" value="PEN12282.1"/>
    <property type="molecule type" value="Genomic_DNA"/>
</dbReference>
<organism evidence="3 4">
    <name type="scientific">Longibacter salinarum</name>
    <dbReference type="NCBI Taxonomy" id="1850348"/>
    <lineage>
        <taxon>Bacteria</taxon>
        <taxon>Pseudomonadati</taxon>
        <taxon>Rhodothermota</taxon>
        <taxon>Rhodothermia</taxon>
        <taxon>Rhodothermales</taxon>
        <taxon>Salisaetaceae</taxon>
        <taxon>Longibacter</taxon>
    </lineage>
</organism>
<proteinExistence type="predicted"/>
<evidence type="ECO:0000313" key="3">
    <source>
        <dbReference type="EMBL" id="PEN12282.1"/>
    </source>
</evidence>
<dbReference type="Pfam" id="PF00535">
    <property type="entry name" value="Glycos_transf_2"/>
    <property type="match status" value="1"/>
</dbReference>
<dbReference type="Proteomes" id="UP000220102">
    <property type="component" value="Unassembled WGS sequence"/>
</dbReference>
<feature type="compositionally biased region" description="Basic and acidic residues" evidence="1">
    <location>
        <begin position="352"/>
        <end position="364"/>
    </location>
</feature>
<feature type="compositionally biased region" description="Basic and acidic residues" evidence="1">
    <location>
        <begin position="308"/>
        <end position="331"/>
    </location>
</feature>
<dbReference type="InterPro" id="IPR050834">
    <property type="entry name" value="Glycosyltransf_2"/>
</dbReference>
<dbReference type="SUPFAM" id="SSF53448">
    <property type="entry name" value="Nucleotide-diphospho-sugar transferases"/>
    <property type="match status" value="1"/>
</dbReference>
<dbReference type="InterPro" id="IPR001173">
    <property type="entry name" value="Glyco_trans_2-like"/>
</dbReference>
<name>A0A2A8CUM8_9BACT</name>
<dbReference type="CDD" id="cd00761">
    <property type="entry name" value="Glyco_tranf_GTA_type"/>
    <property type="match status" value="1"/>
</dbReference>
<feature type="domain" description="Glycosyltransferase 2-like" evidence="2">
    <location>
        <begin position="16"/>
        <end position="182"/>
    </location>
</feature>
<evidence type="ECO:0000313" key="4">
    <source>
        <dbReference type="Proteomes" id="UP000220102"/>
    </source>
</evidence>
<dbReference type="AlphaFoldDB" id="A0A2A8CUM8"/>
<comment type="caution">
    <text evidence="3">The sequence shown here is derived from an EMBL/GenBank/DDBJ whole genome shotgun (WGS) entry which is preliminary data.</text>
</comment>
<dbReference type="GO" id="GO:0016740">
    <property type="term" value="F:transferase activity"/>
    <property type="evidence" value="ECO:0007669"/>
    <property type="project" value="UniProtKB-KW"/>
</dbReference>
<gene>
    <name evidence="3" type="ORF">CRI94_14710</name>
</gene>
<keyword evidence="3" id="KW-0808">Transferase</keyword>
<protein>
    <submittedName>
        <fullName evidence="3">Glycosyl transferase</fullName>
    </submittedName>
</protein>
<keyword evidence="4" id="KW-1185">Reference proteome</keyword>
<dbReference type="InterPro" id="IPR029044">
    <property type="entry name" value="Nucleotide-diphossugar_trans"/>
</dbReference>
<evidence type="ECO:0000256" key="1">
    <source>
        <dbReference type="SAM" id="MobiDB-lite"/>
    </source>
</evidence>